<dbReference type="Pfam" id="PF13173">
    <property type="entry name" value="AAA_14"/>
    <property type="match status" value="1"/>
</dbReference>
<organism evidence="2">
    <name type="scientific">bioreactor metagenome</name>
    <dbReference type="NCBI Taxonomy" id="1076179"/>
    <lineage>
        <taxon>unclassified sequences</taxon>
        <taxon>metagenomes</taxon>
        <taxon>ecological metagenomes</taxon>
    </lineage>
</organism>
<dbReference type="SMART" id="SM00382">
    <property type="entry name" value="AAA"/>
    <property type="match status" value="1"/>
</dbReference>
<dbReference type="PANTHER" id="PTHR43566">
    <property type="entry name" value="CONSERVED PROTEIN"/>
    <property type="match status" value="1"/>
</dbReference>
<evidence type="ECO:0000313" key="2">
    <source>
        <dbReference type="EMBL" id="MPL59935.1"/>
    </source>
</evidence>
<dbReference type="AlphaFoldDB" id="A0A644SZ83"/>
<dbReference type="InterPro" id="IPR041682">
    <property type="entry name" value="AAA_14"/>
</dbReference>
<gene>
    <name evidence="2" type="ORF">SDC9_05491</name>
</gene>
<name>A0A644SZ83_9ZZZZ</name>
<dbReference type="PANTHER" id="PTHR43566:SF1">
    <property type="entry name" value="AAA+ ATPASE DOMAIN-CONTAINING PROTEIN"/>
    <property type="match status" value="1"/>
</dbReference>
<dbReference type="Gene3D" id="3.40.50.300">
    <property type="entry name" value="P-loop containing nucleotide triphosphate hydrolases"/>
    <property type="match status" value="1"/>
</dbReference>
<sequence length="382" mass="43342">MDIGTHIPRGLKNAIVEWFDSPIRILVLYGPRQAGKTTLVQAALSEYKGKVVSLNADEYPVREALSQGDLAKLSALVQGRDLLFIDEAQRVPDIGLNLKILHDGIPSLRIIATGSSSFELARQTGEPLTGRTRSMTLLPLSVAEWSGVLTPFELSRKREEFLIYGMYPALVKFPNYTEKAGVLAELADNYLYKDILSLGGIRNERKIRDLVRLLAFQTGSEVSYSELGGSLGISKDTVIRYVDLLEKAFILFRVQGFSSNLRNEITKKEKIYFYDTGLRNAVIDNFKPLPLRDDTGRLWENFLMAERRKLHYNRRERVDMRFWRTHSGSEIDLIEESEGMVKAWEIKSGQKNARVPPAWATAYPEAPFQVVNERNWLPFLGA</sequence>
<dbReference type="InterPro" id="IPR003593">
    <property type="entry name" value="AAA+_ATPase"/>
</dbReference>
<dbReference type="Pfam" id="PF13635">
    <property type="entry name" value="DUF4143"/>
    <property type="match status" value="1"/>
</dbReference>
<dbReference type="InterPro" id="IPR027417">
    <property type="entry name" value="P-loop_NTPase"/>
</dbReference>
<dbReference type="InterPro" id="IPR025420">
    <property type="entry name" value="DUF4143"/>
</dbReference>
<accession>A0A644SZ83</accession>
<proteinExistence type="predicted"/>
<dbReference type="SUPFAM" id="SSF52540">
    <property type="entry name" value="P-loop containing nucleoside triphosphate hydrolases"/>
    <property type="match status" value="1"/>
</dbReference>
<protein>
    <recommendedName>
        <fullName evidence="1">AAA+ ATPase domain-containing protein</fullName>
    </recommendedName>
</protein>
<comment type="caution">
    <text evidence="2">The sequence shown here is derived from an EMBL/GenBank/DDBJ whole genome shotgun (WGS) entry which is preliminary data.</text>
</comment>
<feature type="domain" description="AAA+ ATPase" evidence="1">
    <location>
        <begin position="22"/>
        <end position="144"/>
    </location>
</feature>
<evidence type="ECO:0000259" key="1">
    <source>
        <dbReference type="SMART" id="SM00382"/>
    </source>
</evidence>
<dbReference type="CDD" id="cd00009">
    <property type="entry name" value="AAA"/>
    <property type="match status" value="1"/>
</dbReference>
<reference evidence="2" key="1">
    <citation type="submission" date="2019-08" db="EMBL/GenBank/DDBJ databases">
        <authorList>
            <person name="Kucharzyk K."/>
            <person name="Murdoch R.W."/>
            <person name="Higgins S."/>
            <person name="Loffler F."/>
        </authorList>
    </citation>
    <scope>NUCLEOTIDE SEQUENCE</scope>
</reference>
<dbReference type="EMBL" id="VSSQ01000010">
    <property type="protein sequence ID" value="MPL59935.1"/>
    <property type="molecule type" value="Genomic_DNA"/>
</dbReference>